<accession>A0ABS8RM57</accession>
<name>A0ABS8RM57_DATST</name>
<gene>
    <name evidence="1" type="ORF">HAX54_032277</name>
</gene>
<reference evidence="1 2" key="1">
    <citation type="journal article" date="2021" name="BMC Genomics">
        <title>Datura genome reveals duplications of psychoactive alkaloid biosynthetic genes and high mutation rate following tissue culture.</title>
        <authorList>
            <person name="Rajewski A."/>
            <person name="Carter-House D."/>
            <person name="Stajich J."/>
            <person name="Litt A."/>
        </authorList>
    </citation>
    <scope>NUCLEOTIDE SEQUENCE [LARGE SCALE GENOMIC DNA]</scope>
    <source>
        <strain evidence="1">AR-01</strain>
    </source>
</reference>
<organism evidence="1 2">
    <name type="scientific">Datura stramonium</name>
    <name type="common">Jimsonweed</name>
    <name type="synonym">Common thornapple</name>
    <dbReference type="NCBI Taxonomy" id="4076"/>
    <lineage>
        <taxon>Eukaryota</taxon>
        <taxon>Viridiplantae</taxon>
        <taxon>Streptophyta</taxon>
        <taxon>Embryophyta</taxon>
        <taxon>Tracheophyta</taxon>
        <taxon>Spermatophyta</taxon>
        <taxon>Magnoliopsida</taxon>
        <taxon>eudicotyledons</taxon>
        <taxon>Gunneridae</taxon>
        <taxon>Pentapetalae</taxon>
        <taxon>asterids</taxon>
        <taxon>lamiids</taxon>
        <taxon>Solanales</taxon>
        <taxon>Solanaceae</taxon>
        <taxon>Solanoideae</taxon>
        <taxon>Datureae</taxon>
        <taxon>Datura</taxon>
    </lineage>
</organism>
<evidence type="ECO:0000313" key="1">
    <source>
        <dbReference type="EMBL" id="MCD7447658.1"/>
    </source>
</evidence>
<evidence type="ECO:0000313" key="2">
    <source>
        <dbReference type="Proteomes" id="UP000823775"/>
    </source>
</evidence>
<proteinExistence type="predicted"/>
<comment type="caution">
    <text evidence="1">The sequence shown here is derived from an EMBL/GenBank/DDBJ whole genome shotgun (WGS) entry which is preliminary data.</text>
</comment>
<protein>
    <submittedName>
        <fullName evidence="1">Uncharacterized protein</fullName>
    </submittedName>
</protein>
<sequence length="53" mass="5876">KEFCLNTGLIIYSWAEATVIAKTACSFLQDAQPFEVQSRSQRALQTRLGAANK</sequence>
<keyword evidence="2" id="KW-1185">Reference proteome</keyword>
<dbReference type="Proteomes" id="UP000823775">
    <property type="component" value="Unassembled WGS sequence"/>
</dbReference>
<feature type="non-terminal residue" evidence="1">
    <location>
        <position position="1"/>
    </location>
</feature>
<dbReference type="EMBL" id="JACEIK010000041">
    <property type="protein sequence ID" value="MCD7447658.1"/>
    <property type="molecule type" value="Genomic_DNA"/>
</dbReference>